<gene>
    <name evidence="3" type="ORF">AVDCRST_MAG50-1003</name>
</gene>
<dbReference type="PANTHER" id="PTHR43244">
    <property type="match status" value="1"/>
</dbReference>
<evidence type="ECO:0000313" key="3">
    <source>
        <dbReference type="EMBL" id="CAA9210239.1"/>
    </source>
</evidence>
<dbReference type="EMBL" id="CADCTF010000001">
    <property type="protein sequence ID" value="CAA9210239.1"/>
    <property type="molecule type" value="Genomic_DNA"/>
</dbReference>
<dbReference type="Pfam" id="PF00296">
    <property type="entry name" value="Bac_luciferase"/>
    <property type="match status" value="1"/>
</dbReference>
<proteinExistence type="predicted"/>
<dbReference type="InterPro" id="IPR036661">
    <property type="entry name" value="Luciferase-like_sf"/>
</dbReference>
<feature type="domain" description="Luciferase-like" evidence="2">
    <location>
        <begin position="29"/>
        <end position="288"/>
    </location>
</feature>
<dbReference type="InterPro" id="IPR050564">
    <property type="entry name" value="F420-G6PD/mer"/>
</dbReference>
<dbReference type="SUPFAM" id="SSF51679">
    <property type="entry name" value="Bacterial luciferase-like"/>
    <property type="match status" value="1"/>
</dbReference>
<dbReference type="InterPro" id="IPR011251">
    <property type="entry name" value="Luciferase-like_dom"/>
</dbReference>
<reference evidence="3" key="1">
    <citation type="submission" date="2020-02" db="EMBL/GenBank/DDBJ databases">
        <authorList>
            <person name="Meier V. D."/>
        </authorList>
    </citation>
    <scope>NUCLEOTIDE SEQUENCE</scope>
    <source>
        <strain evidence="3">AVDCRST_MAG50</strain>
    </source>
</reference>
<accession>A0A6J4GZH0</accession>
<dbReference type="Gene3D" id="3.20.20.30">
    <property type="entry name" value="Luciferase-like domain"/>
    <property type="match status" value="1"/>
</dbReference>
<evidence type="ECO:0000256" key="1">
    <source>
        <dbReference type="ARBA" id="ARBA00023002"/>
    </source>
</evidence>
<name>A0A6J4GZH0_9ACTN</name>
<sequence length="312" mass="33341">MRPIASALGSGMSRLPAISLAAVPGRRVRTLEIAREVESRGYEGIFSPSLGDLMSLSVSLAHVTERVIFGTAIQPIYHRRAADLAAAASYAAEVSGGRFHLGLGVSHAPALQRMGMQGGRPLTDIRQYVTDLRAAVGDRAPMPKIVLATLRKKMLSLAVEIADGAVWANGARSHMGESLRTVPAERRAAGFFVGNMVPTTIDDDRKAAAGVNRKTLSSYVALPNYRNYWKEAGYVEEMDGIEAALGRGDRDAVPGFMSDRWLSDVTLYGSASEVREGVEAWHDAGVDTPILVPSSTSGGQLKALEEVFAAFA</sequence>
<keyword evidence="1" id="KW-0560">Oxidoreductase</keyword>
<dbReference type="PANTHER" id="PTHR43244:SF1">
    <property type="entry name" value="5,10-METHYLENETETRAHYDROMETHANOPTERIN REDUCTASE"/>
    <property type="match status" value="1"/>
</dbReference>
<evidence type="ECO:0000259" key="2">
    <source>
        <dbReference type="Pfam" id="PF00296"/>
    </source>
</evidence>
<protein>
    <recommendedName>
        <fullName evidence="2">Luciferase-like domain-containing protein</fullName>
    </recommendedName>
</protein>
<dbReference type="AlphaFoldDB" id="A0A6J4GZH0"/>
<dbReference type="GO" id="GO:0016705">
    <property type="term" value="F:oxidoreductase activity, acting on paired donors, with incorporation or reduction of molecular oxygen"/>
    <property type="evidence" value="ECO:0007669"/>
    <property type="project" value="InterPro"/>
</dbReference>
<organism evidence="3">
    <name type="scientific">uncultured Acidimicrobiales bacterium</name>
    <dbReference type="NCBI Taxonomy" id="310071"/>
    <lineage>
        <taxon>Bacteria</taxon>
        <taxon>Bacillati</taxon>
        <taxon>Actinomycetota</taxon>
        <taxon>Acidimicrobiia</taxon>
        <taxon>Acidimicrobiales</taxon>
        <taxon>environmental samples</taxon>
    </lineage>
</organism>